<dbReference type="FunFam" id="3.10.450.50:FF:000012">
    <property type="entry name" value="Mitogen-activated protein kinase kinase 3"/>
    <property type="match status" value="1"/>
</dbReference>
<dbReference type="AlphaFoldDB" id="A0A0V0H8G2"/>
<dbReference type="EMBL" id="GEDG01024015">
    <property type="protein sequence ID" value="JAP16295.1"/>
    <property type="molecule type" value="Transcribed_RNA"/>
</dbReference>
<accession>A0A0V0H8G2</accession>
<proteinExistence type="predicted"/>
<evidence type="ECO:0000313" key="1">
    <source>
        <dbReference type="EMBL" id="JAP16295.1"/>
    </source>
</evidence>
<reference evidence="1" key="1">
    <citation type="submission" date="2015-12" db="EMBL/GenBank/DDBJ databases">
        <title>Gene expression during late stages of embryo sac development: a critical building block for successful pollen-pistil interactions.</title>
        <authorList>
            <person name="Liu Y."/>
            <person name="Joly V."/>
            <person name="Sabar M."/>
            <person name="Matton D.P."/>
        </authorList>
    </citation>
    <scope>NUCLEOTIDE SEQUENCE</scope>
</reference>
<protein>
    <submittedName>
        <fullName evidence="1">Putative ovule protein</fullName>
    </submittedName>
</protein>
<organism evidence="1">
    <name type="scientific">Solanum chacoense</name>
    <name type="common">Chaco potato</name>
    <dbReference type="NCBI Taxonomy" id="4108"/>
    <lineage>
        <taxon>Eukaryota</taxon>
        <taxon>Viridiplantae</taxon>
        <taxon>Streptophyta</taxon>
        <taxon>Embryophyta</taxon>
        <taxon>Tracheophyta</taxon>
        <taxon>Spermatophyta</taxon>
        <taxon>Magnoliopsida</taxon>
        <taxon>eudicotyledons</taxon>
        <taxon>Gunneridae</taxon>
        <taxon>Pentapetalae</taxon>
        <taxon>asterids</taxon>
        <taxon>lamiids</taxon>
        <taxon>Solanales</taxon>
        <taxon>Solanaceae</taxon>
        <taxon>Solanoideae</taxon>
        <taxon>Solaneae</taxon>
        <taxon>Solanum</taxon>
    </lineage>
</organism>
<name>A0A0V0H8G2_SOLCH</name>
<sequence>MFIYLLSFGGKESIGPNNIFSTLSNIRNTLAGEWPPEKLVHVVEKLQCRANGQDGVAIRVSGSFIVGNQFLICGDGMQVEGLPNLKDLSIDIPSKRMGTFHEQFIVEKANIIGRYFITKHELFITQ</sequence>